<reference evidence="3" key="1">
    <citation type="journal article" date="2014" name="Int. J. Syst. Evol. Microbiol.">
        <title>Complete genome sequence of Corynebacterium casei LMG S-19264T (=DSM 44701T), isolated from a smear-ripened cheese.</title>
        <authorList>
            <consortium name="US DOE Joint Genome Institute (JGI-PGF)"/>
            <person name="Walter F."/>
            <person name="Albersmeier A."/>
            <person name="Kalinowski J."/>
            <person name="Ruckert C."/>
        </authorList>
    </citation>
    <scope>NUCLEOTIDE SEQUENCE</scope>
    <source>
        <strain evidence="3">JCM 4386</strain>
    </source>
</reference>
<dbReference type="CDD" id="cd00081">
    <property type="entry name" value="Hint"/>
    <property type="match status" value="1"/>
</dbReference>
<sequence length="448" mass="45471">MSLVTSVINCRFQLGSYTTHRTDPAPKKKSSGGGGGSSGGGSGGGGGGSGGGGGGGCSWYTGCGLSKAWGDTKSWVSEHKVVIAQVATEVVVGGLCVGTAVGAGFATGGVGFAAAAGCGAVAGAASSAVGNMLSDDADHSISGQLSDMGEGAIWGAASGAVGYGLGKVGAKILAKCHSFLPGTGVLLADGTRKAIEDVEVGDVVITTDPETGETTEKPVVETITTEDDKDFTEISIAVDGAYSSIVATDPHPFWVPELKKWVQASDLQLGQTLRTSAGTRVQITALSHYTKHQRTHDLTIEDIHAYYVLAGATPVLVHNCGEAADDLLDFADEALNMSPESRPNVATKITSADGEHVRFAYAMDTRSGTMPPQTARAVANSGHHGGCGEVGCVIQFENAEIPLEGSTFQSVMIGGGGRGNSFPIENHGELIAPCLACQRFLPLIGGRG</sequence>
<evidence type="ECO:0000259" key="2">
    <source>
        <dbReference type="SMART" id="SM00306"/>
    </source>
</evidence>
<feature type="domain" description="Hint" evidence="2">
    <location>
        <begin position="176"/>
        <end position="277"/>
    </location>
</feature>
<dbReference type="Gene3D" id="2.170.16.10">
    <property type="entry name" value="Hedgehog/Intein (Hint) domain"/>
    <property type="match status" value="1"/>
</dbReference>
<dbReference type="Pfam" id="PF07591">
    <property type="entry name" value="PT-HINT"/>
    <property type="match status" value="1"/>
</dbReference>
<dbReference type="InterPro" id="IPR030934">
    <property type="entry name" value="Intein_C"/>
</dbReference>
<dbReference type="AlphaFoldDB" id="A0A918FVY8"/>
<dbReference type="Proteomes" id="UP000606194">
    <property type="component" value="Unassembled WGS sequence"/>
</dbReference>
<organism evidence="3 4">
    <name type="scientific">Streptomyces humidus</name>
    <dbReference type="NCBI Taxonomy" id="52259"/>
    <lineage>
        <taxon>Bacteria</taxon>
        <taxon>Bacillati</taxon>
        <taxon>Actinomycetota</taxon>
        <taxon>Actinomycetes</taxon>
        <taxon>Kitasatosporales</taxon>
        <taxon>Streptomycetaceae</taxon>
        <taxon>Streptomyces</taxon>
    </lineage>
</organism>
<dbReference type="SMART" id="SM00306">
    <property type="entry name" value="HintN"/>
    <property type="match status" value="1"/>
</dbReference>
<protein>
    <recommendedName>
        <fullName evidence="2">Hint domain-containing protein</fullName>
    </recommendedName>
</protein>
<dbReference type="SUPFAM" id="SSF51294">
    <property type="entry name" value="Hedgehog/intein (Hint) domain"/>
    <property type="match status" value="1"/>
</dbReference>
<keyword evidence="4" id="KW-1185">Reference proteome</keyword>
<feature type="compositionally biased region" description="Gly residues" evidence="1">
    <location>
        <begin position="31"/>
        <end position="48"/>
    </location>
</feature>
<accession>A0A918FVY8</accession>
<reference evidence="3" key="2">
    <citation type="submission" date="2020-09" db="EMBL/GenBank/DDBJ databases">
        <authorList>
            <person name="Sun Q."/>
            <person name="Ohkuma M."/>
        </authorList>
    </citation>
    <scope>NUCLEOTIDE SEQUENCE</scope>
    <source>
        <strain evidence="3">JCM 4386</strain>
    </source>
</reference>
<dbReference type="PROSITE" id="PS50818">
    <property type="entry name" value="INTEIN_C_TER"/>
    <property type="match status" value="1"/>
</dbReference>
<name>A0A918FVY8_9ACTN</name>
<comment type="caution">
    <text evidence="3">The sequence shown here is derived from an EMBL/GenBank/DDBJ whole genome shotgun (WGS) entry which is preliminary data.</text>
</comment>
<evidence type="ECO:0000313" key="3">
    <source>
        <dbReference type="EMBL" id="GGR90375.1"/>
    </source>
</evidence>
<evidence type="ECO:0000313" key="4">
    <source>
        <dbReference type="Proteomes" id="UP000606194"/>
    </source>
</evidence>
<evidence type="ECO:0000256" key="1">
    <source>
        <dbReference type="SAM" id="MobiDB-lite"/>
    </source>
</evidence>
<dbReference type="InterPro" id="IPR036844">
    <property type="entry name" value="Hint_dom_sf"/>
</dbReference>
<dbReference type="InterPro" id="IPR003587">
    <property type="entry name" value="Hint_dom_N"/>
</dbReference>
<feature type="region of interest" description="Disordered" evidence="1">
    <location>
        <begin position="19"/>
        <end position="48"/>
    </location>
</feature>
<proteinExistence type="predicted"/>
<dbReference type="EMBL" id="BMTL01000011">
    <property type="protein sequence ID" value="GGR90375.1"/>
    <property type="molecule type" value="Genomic_DNA"/>
</dbReference>
<gene>
    <name evidence="3" type="ORF">GCM10010269_31890</name>
</gene>